<proteinExistence type="predicted"/>
<sequence length="552" mass="57887">MNDTSTPSPLPTRSPRRAGLPLRAWYALGAVALTVLSALAFTAAWVVRRAEPEARRLVIETLSDRLHTRVELDQLHVSLLHGMGGLQVTGSGLRIESIDGSGRPATSGVPMLTVEGFAFRTSLGTLLHDTPGAIDVFATNAIVTLPAASSAAQPVKLKPLPGILLVHDVVVTGAKIVFEPAQPGAEPVEYDLREVRLADRGDGHAFAYTGTVVGAGLIPDVHASGDLGPWLPSSPRDTPIDGSYRFEKGDLRAIAGLSGTVASTGSFHGTVSQIAAEADVEIPDFALAISAHPVSLHVHAQVLVDCATGSAIIASSTTTFLHTSIAATGTVTRAPEGFAVEADKQIQGRSEDMLVLFSKARTPVMSGALEYKGHLSVPPGQTNVITRAHARGVAAIRGAAWADRAMQQQIDAVSQRAQGKAEVAKGDPRKIPVATSDVTMQVAIDNGVMSLTHVVDSMPGASVVMQGTYALIGGRVDMHGVARTAARASQLTTGWKSLLLKPVDPLFSKHGAGAEVPVKMTGDLAHPAFGTDFKNRGEDQRKTEKIVTVQKK</sequence>
<evidence type="ECO:0000256" key="1">
    <source>
        <dbReference type="SAM" id="MobiDB-lite"/>
    </source>
</evidence>
<feature type="transmembrane region" description="Helical" evidence="2">
    <location>
        <begin position="24"/>
        <end position="47"/>
    </location>
</feature>
<keyword evidence="2" id="KW-1133">Transmembrane helix</keyword>
<evidence type="ECO:0000256" key="2">
    <source>
        <dbReference type="SAM" id="Phobius"/>
    </source>
</evidence>
<keyword evidence="2" id="KW-0812">Transmembrane</keyword>
<organism evidence="3 4">
    <name type="scientific">Granulicella rosea</name>
    <dbReference type="NCBI Taxonomy" id="474952"/>
    <lineage>
        <taxon>Bacteria</taxon>
        <taxon>Pseudomonadati</taxon>
        <taxon>Acidobacteriota</taxon>
        <taxon>Terriglobia</taxon>
        <taxon>Terriglobales</taxon>
        <taxon>Acidobacteriaceae</taxon>
        <taxon>Granulicella</taxon>
    </lineage>
</organism>
<accession>A0A239CYK0</accession>
<gene>
    <name evidence="3" type="ORF">SAMN05421770_101165</name>
</gene>
<dbReference type="AlphaFoldDB" id="A0A239CYK0"/>
<dbReference type="RefSeq" id="WP_142988142.1">
    <property type="nucleotide sequence ID" value="NZ_FZOU01000001.1"/>
</dbReference>
<dbReference type="OrthoDB" id="103281at2"/>
<evidence type="ECO:0000313" key="4">
    <source>
        <dbReference type="Proteomes" id="UP000198356"/>
    </source>
</evidence>
<keyword evidence="4" id="KW-1185">Reference proteome</keyword>
<dbReference type="EMBL" id="FZOU01000001">
    <property type="protein sequence ID" value="SNS24634.1"/>
    <property type="molecule type" value="Genomic_DNA"/>
</dbReference>
<evidence type="ECO:0000313" key="3">
    <source>
        <dbReference type="EMBL" id="SNS24634.1"/>
    </source>
</evidence>
<feature type="compositionally biased region" description="Basic and acidic residues" evidence="1">
    <location>
        <begin position="533"/>
        <end position="545"/>
    </location>
</feature>
<name>A0A239CYK0_9BACT</name>
<evidence type="ECO:0008006" key="5">
    <source>
        <dbReference type="Google" id="ProtNLM"/>
    </source>
</evidence>
<feature type="region of interest" description="Disordered" evidence="1">
    <location>
        <begin position="529"/>
        <end position="552"/>
    </location>
</feature>
<reference evidence="3 4" key="1">
    <citation type="submission" date="2017-06" db="EMBL/GenBank/DDBJ databases">
        <authorList>
            <person name="Kim H.J."/>
            <person name="Triplett B.A."/>
        </authorList>
    </citation>
    <scope>NUCLEOTIDE SEQUENCE [LARGE SCALE GENOMIC DNA]</scope>
    <source>
        <strain evidence="3 4">DSM 18704</strain>
    </source>
</reference>
<keyword evidence="2" id="KW-0472">Membrane</keyword>
<protein>
    <recommendedName>
        <fullName evidence="5">AsmA-like C-terminal region</fullName>
    </recommendedName>
</protein>
<dbReference type="Proteomes" id="UP000198356">
    <property type="component" value="Unassembled WGS sequence"/>
</dbReference>